<feature type="repeat" description="ANK" evidence="4">
    <location>
        <begin position="1099"/>
        <end position="1131"/>
    </location>
</feature>
<comment type="caution">
    <text evidence="8">The sequence shown here is derived from an EMBL/GenBank/DDBJ whole genome shotgun (WGS) entry which is preliminary data.</text>
</comment>
<dbReference type="InterPro" id="IPR036770">
    <property type="entry name" value="Ankyrin_rpt-contain_sf"/>
</dbReference>
<feature type="repeat" description="ANK" evidence="4">
    <location>
        <begin position="1400"/>
        <end position="1432"/>
    </location>
</feature>
<gene>
    <name evidence="8" type="ORF">SmJEL517_g01648</name>
</gene>
<feature type="repeat" description="ANK" evidence="4">
    <location>
        <begin position="1008"/>
        <end position="1035"/>
    </location>
</feature>
<evidence type="ECO:0000256" key="2">
    <source>
        <dbReference type="ARBA" id="ARBA00022737"/>
    </source>
</evidence>
<dbReference type="InterPro" id="IPR056884">
    <property type="entry name" value="NPHP3-like_N"/>
</dbReference>
<keyword evidence="2" id="KW-0677">Repeat</keyword>
<dbReference type="OrthoDB" id="5340910at2759"/>
<evidence type="ECO:0000313" key="8">
    <source>
        <dbReference type="EMBL" id="TPX36279.1"/>
    </source>
</evidence>
<dbReference type="PANTHER" id="PTHR24198:SF165">
    <property type="entry name" value="ANKYRIN REPEAT-CONTAINING PROTEIN-RELATED"/>
    <property type="match status" value="1"/>
</dbReference>
<dbReference type="PRINTS" id="PR01415">
    <property type="entry name" value="ANKYRIN"/>
</dbReference>
<dbReference type="Pfam" id="PF13676">
    <property type="entry name" value="TIR_2"/>
    <property type="match status" value="1"/>
</dbReference>
<feature type="repeat" description="ANK" evidence="4">
    <location>
        <begin position="1243"/>
        <end position="1272"/>
    </location>
</feature>
<dbReference type="STRING" id="1806994.A0A507CAS3"/>
<evidence type="ECO:0000256" key="5">
    <source>
        <dbReference type="PROSITE-ProRule" id="PRU00192"/>
    </source>
</evidence>
<dbReference type="SUPFAM" id="SSF52200">
    <property type="entry name" value="Toll/Interleukin receptor TIR domain"/>
    <property type="match status" value="1"/>
</dbReference>
<dbReference type="InterPro" id="IPR002110">
    <property type="entry name" value="Ankyrin_rpt"/>
</dbReference>
<evidence type="ECO:0000256" key="1">
    <source>
        <dbReference type="ARBA" id="ARBA00022443"/>
    </source>
</evidence>
<dbReference type="Gene3D" id="3.40.50.10140">
    <property type="entry name" value="Toll/interleukin-1 receptor homology (TIR) domain"/>
    <property type="match status" value="1"/>
</dbReference>
<dbReference type="Proteomes" id="UP000319731">
    <property type="component" value="Unassembled WGS sequence"/>
</dbReference>
<feature type="repeat" description="ANK" evidence="4">
    <location>
        <begin position="1175"/>
        <end position="1207"/>
    </location>
</feature>
<dbReference type="PROSITE" id="PS50297">
    <property type="entry name" value="ANK_REP_REGION"/>
    <property type="match status" value="8"/>
</dbReference>
<feature type="repeat" description="ANK" evidence="4">
    <location>
        <begin position="1367"/>
        <end position="1399"/>
    </location>
</feature>
<keyword evidence="3 4" id="KW-0040">ANK repeat</keyword>
<feature type="repeat" description="ANK" evidence="4">
    <location>
        <begin position="1288"/>
        <end position="1320"/>
    </location>
</feature>
<dbReference type="GeneID" id="42002873"/>
<dbReference type="InterPro" id="IPR036028">
    <property type="entry name" value="SH3-like_dom_sf"/>
</dbReference>
<dbReference type="SMART" id="SM00248">
    <property type="entry name" value="ANK"/>
    <property type="match status" value="13"/>
</dbReference>
<dbReference type="Pfam" id="PF12796">
    <property type="entry name" value="Ank_2"/>
    <property type="match status" value="3"/>
</dbReference>
<dbReference type="GO" id="GO:0007165">
    <property type="term" value="P:signal transduction"/>
    <property type="evidence" value="ECO:0007669"/>
    <property type="project" value="InterPro"/>
</dbReference>
<dbReference type="InterPro" id="IPR035897">
    <property type="entry name" value="Toll_tir_struct_dom_sf"/>
</dbReference>
<dbReference type="SUPFAM" id="SSF48403">
    <property type="entry name" value="Ankyrin repeat"/>
    <property type="match status" value="2"/>
</dbReference>
<feature type="compositionally biased region" description="Polar residues" evidence="6">
    <location>
        <begin position="111"/>
        <end position="131"/>
    </location>
</feature>
<dbReference type="SUPFAM" id="SSF50044">
    <property type="entry name" value="SH3-domain"/>
    <property type="match status" value="1"/>
</dbReference>
<feature type="domain" description="SH3" evidence="7">
    <location>
        <begin position="194"/>
        <end position="255"/>
    </location>
</feature>
<dbReference type="InterPro" id="IPR001452">
    <property type="entry name" value="SH3_domain"/>
</dbReference>
<dbReference type="PANTHER" id="PTHR24198">
    <property type="entry name" value="ANKYRIN REPEAT AND PROTEIN KINASE DOMAIN-CONTAINING PROTEIN"/>
    <property type="match status" value="1"/>
</dbReference>
<feature type="repeat" description="ANK" evidence="4">
    <location>
        <begin position="1207"/>
        <end position="1239"/>
    </location>
</feature>
<dbReference type="EMBL" id="QEAO01000005">
    <property type="protein sequence ID" value="TPX36279.1"/>
    <property type="molecule type" value="Genomic_DNA"/>
</dbReference>
<protein>
    <recommendedName>
        <fullName evidence="7">SH3 domain-containing protein</fullName>
    </recommendedName>
</protein>
<dbReference type="RefSeq" id="XP_031026592.1">
    <property type="nucleotide sequence ID" value="XM_031167576.1"/>
</dbReference>
<accession>A0A507CAS3</accession>
<feature type="repeat" description="ANK" evidence="4">
    <location>
        <begin position="1467"/>
        <end position="1491"/>
    </location>
</feature>
<evidence type="ECO:0000256" key="6">
    <source>
        <dbReference type="SAM" id="MobiDB-lite"/>
    </source>
</evidence>
<evidence type="ECO:0000313" key="9">
    <source>
        <dbReference type="Proteomes" id="UP000319731"/>
    </source>
</evidence>
<dbReference type="Gene3D" id="1.25.40.20">
    <property type="entry name" value="Ankyrin repeat-containing domain"/>
    <property type="match status" value="4"/>
</dbReference>
<evidence type="ECO:0000256" key="3">
    <source>
        <dbReference type="ARBA" id="ARBA00023043"/>
    </source>
</evidence>
<dbReference type="Pfam" id="PF00023">
    <property type="entry name" value="Ank"/>
    <property type="match status" value="2"/>
</dbReference>
<dbReference type="InterPro" id="IPR027417">
    <property type="entry name" value="P-loop_NTPase"/>
</dbReference>
<dbReference type="PROSITE" id="PS50088">
    <property type="entry name" value="ANK_REPEAT"/>
    <property type="match status" value="11"/>
</dbReference>
<dbReference type="InterPro" id="IPR000157">
    <property type="entry name" value="TIR_dom"/>
</dbReference>
<dbReference type="Gene3D" id="2.30.30.40">
    <property type="entry name" value="SH3 Domains"/>
    <property type="match status" value="1"/>
</dbReference>
<dbReference type="PROSITE" id="PS50002">
    <property type="entry name" value="SH3"/>
    <property type="match status" value="1"/>
</dbReference>
<feature type="region of interest" description="Disordered" evidence="6">
    <location>
        <begin position="105"/>
        <end position="138"/>
    </location>
</feature>
<keyword evidence="9" id="KW-1185">Reference proteome</keyword>
<feature type="repeat" description="ANK" evidence="4">
    <location>
        <begin position="1433"/>
        <end position="1466"/>
    </location>
</feature>
<proteinExistence type="predicted"/>
<name>A0A507CAS3_9FUNG</name>
<feature type="repeat" description="ANK" evidence="4">
    <location>
        <begin position="1135"/>
        <end position="1164"/>
    </location>
</feature>
<sequence length="1507" mass="167208">MGSPASKSSTALLTASTFKLLSIFASCRKSKAKHQQLDEEPSLHDPEGLPFVTSLYVDGKIVAVRPGENVSNVTALLPSGTQQSSQIQQQPKTVLKEADSANLLVPEDTLKSSPTGTSNYLNLPWETNSRPPSKPSYGGRSIGRSIGAFSITARQHSTARVESHSSSRSARLKAKRIFSTDITSYEDEFNITPPNIRGYIANFPYEPCECDELIITPGDLLLVEVAFPDNWAWAYNSATGMSGMAPLSLMSVVDKTASDLMRSMSLYDGMLSSSPVDKFEVQPSDGSTFDVMISCHWTNRQQAVTIADYLRERGLSVWMDKFSLGRDIFSLLGQAILSSKVVVPLLSAKYERSESSMKELLFAGFKHKTIISLRLDSGPFHESVSLTAGTNQHDLAACGSGEPRKKVLLSFYADILSSLPRATAMPWPTPEIDSTIESSVVLQPDQLEDNLEDLFQWFQPIDMNSVVQDLKHKRLPKTRKALLEEFVEWSEEEKPEDSRIFIVHGAAGMGKSVLASVFAVKLQRWHRLAAIFVCKSAHVCHYDPFKIIATWAFQLASFDPRMRDALRRLLKEEPNFLQRRSLARQFEHLIVRPLKQHDSRNGTIVVVLDGLGCGPKDSKLRTDFLNILNAQWKNLPPSVLLFITTRHEEDISTRFACYLPRVLELRPTDNHHDLRIYVLDHVTKLRNRLSGPETMKMLVDRLITLSRGSFLWIVLALDEIDKSESDEPFEALEQIEQEAQGNDIERLDALYTRSLANAHKGVGIVQMDLYRRIVGTVLCLKEPMGLEGISGLLKLPISRVRSALSRIQSLIGITDLSVQITDGELVEYLTSCRSRNSELARRFYIDLEDSECAVATTCVAALVDLYLLIQAPMTVQDKVKYLSGKSLNIVPYQLEYSCRNWASHLDVLTILDKDLSADLKHVCDLWGPALLFVAIQKGLAGSTSWILKTCGGPELLKVATETMFYSNPIVWEATKMGFAGVVEALILYGGADVNTHIPERGQYLSNLLHMSVRSRNLDVVRVLLRNGANMDERFNNLGLANAFADVLTIIGEERQSRLDLVEIAKMDEIHRVCRDGDIYRVARLVSSNYKRLQRPHPITKKVPLHYASEAGHHEIVQELLESGADANIIDAIYWSGLHYASRNGHLKAVQILIEHGANVNSRGKSEWKGPLFKHWSATPLCLASEYGRKDIVQYLLDKGAIVQPDDNLWSPLMYAAVGGHLDIARVLIQGGAQVNVVSSVVFSPLLLAAHYNRYEMISFLLEQGANVEMGRVAPTPLLVESTDPVNMPRVSPLYWASGDGDSRTMKLLLDHKANVNFVNYNSIGPVSAWYQAIHRAAVWDSEEAITELCRKGAVVNHLGKSSAEMYEGLHAMHLAALNGGIHATRTLLDLGADIEARSYQGETPLIVAARALHSCMCRFLTIRGANVNATGPQGDTVLHVAARKAAGAETIRILLELEANPLALNNRGETALHVACRLGHLGVVKLLLPFGGIRIRNSRDQSVFDVA</sequence>
<evidence type="ECO:0000256" key="4">
    <source>
        <dbReference type="PROSITE-ProRule" id="PRU00023"/>
    </source>
</evidence>
<dbReference type="SUPFAM" id="SSF52540">
    <property type="entry name" value="P-loop containing nucleoside triphosphate hydrolases"/>
    <property type="match status" value="1"/>
</dbReference>
<evidence type="ECO:0000259" key="7">
    <source>
        <dbReference type="PROSITE" id="PS50002"/>
    </source>
</evidence>
<keyword evidence="1 5" id="KW-0728">SH3 domain</keyword>
<reference evidence="8 9" key="1">
    <citation type="journal article" date="2019" name="Sci. Rep.">
        <title>Comparative genomics of chytrid fungi reveal insights into the obligate biotrophic and pathogenic lifestyle of Synchytrium endobioticum.</title>
        <authorList>
            <person name="van de Vossenberg B.T.L.H."/>
            <person name="Warris S."/>
            <person name="Nguyen H.D.T."/>
            <person name="van Gent-Pelzer M.P.E."/>
            <person name="Joly D.L."/>
            <person name="van de Geest H.C."/>
            <person name="Bonants P.J.M."/>
            <person name="Smith D.S."/>
            <person name="Levesque C.A."/>
            <person name="van der Lee T.A.J."/>
        </authorList>
    </citation>
    <scope>NUCLEOTIDE SEQUENCE [LARGE SCALE GENOMIC DNA]</scope>
    <source>
        <strain evidence="8 9">JEL517</strain>
    </source>
</reference>
<organism evidence="8 9">
    <name type="scientific">Synchytrium microbalum</name>
    <dbReference type="NCBI Taxonomy" id="1806994"/>
    <lineage>
        <taxon>Eukaryota</taxon>
        <taxon>Fungi</taxon>
        <taxon>Fungi incertae sedis</taxon>
        <taxon>Chytridiomycota</taxon>
        <taxon>Chytridiomycota incertae sedis</taxon>
        <taxon>Chytridiomycetes</taxon>
        <taxon>Synchytriales</taxon>
        <taxon>Synchytriaceae</taxon>
        <taxon>Synchytrium</taxon>
    </lineage>
</organism>
<dbReference type="Pfam" id="PF24883">
    <property type="entry name" value="NPHP3_N"/>
    <property type="match status" value="1"/>
</dbReference>
<dbReference type="Gene3D" id="3.40.50.300">
    <property type="entry name" value="P-loop containing nucleotide triphosphate hydrolases"/>
    <property type="match status" value="1"/>
</dbReference>